<proteinExistence type="predicted"/>
<evidence type="ECO:0000256" key="1">
    <source>
        <dbReference type="SAM" id="Phobius"/>
    </source>
</evidence>
<dbReference type="KEGG" id="nhu:H0264_15125"/>
<feature type="transmembrane region" description="Helical" evidence="1">
    <location>
        <begin position="542"/>
        <end position="563"/>
    </location>
</feature>
<feature type="transmembrane region" description="Helical" evidence="1">
    <location>
        <begin position="310"/>
        <end position="329"/>
    </location>
</feature>
<reference evidence="2 3" key="1">
    <citation type="submission" date="2020-07" db="EMBL/GenBank/DDBJ databases">
        <authorList>
            <person name="Zhuang K."/>
            <person name="Ran Y."/>
        </authorList>
    </citation>
    <scope>NUCLEOTIDE SEQUENCE [LARGE SCALE GENOMIC DNA]</scope>
    <source>
        <strain evidence="2 3">WCH-YHL-001</strain>
    </source>
</reference>
<feature type="transmembrane region" description="Helical" evidence="1">
    <location>
        <begin position="341"/>
        <end position="358"/>
    </location>
</feature>
<feature type="transmembrane region" description="Helical" evidence="1">
    <location>
        <begin position="685"/>
        <end position="706"/>
    </location>
</feature>
<feature type="transmembrane region" description="Helical" evidence="1">
    <location>
        <begin position="399"/>
        <end position="417"/>
    </location>
</feature>
<feature type="transmembrane region" description="Helical" evidence="1">
    <location>
        <begin position="176"/>
        <end position="194"/>
    </location>
</feature>
<evidence type="ECO:0000313" key="3">
    <source>
        <dbReference type="Proteomes" id="UP000515512"/>
    </source>
</evidence>
<keyword evidence="3" id="KW-1185">Reference proteome</keyword>
<feature type="transmembrane region" description="Helical" evidence="1">
    <location>
        <begin position="215"/>
        <end position="234"/>
    </location>
</feature>
<feature type="transmembrane region" description="Helical" evidence="1">
    <location>
        <begin position="456"/>
        <end position="474"/>
    </location>
</feature>
<keyword evidence="1" id="KW-0812">Transmembrane</keyword>
<keyword evidence="1" id="KW-1133">Transmembrane helix</keyword>
<feature type="transmembrane region" description="Helical" evidence="1">
    <location>
        <begin position="246"/>
        <end position="265"/>
    </location>
</feature>
<feature type="transmembrane region" description="Helical" evidence="1">
    <location>
        <begin position="272"/>
        <end position="290"/>
    </location>
</feature>
<feature type="transmembrane region" description="Helical" evidence="1">
    <location>
        <begin position="646"/>
        <end position="665"/>
    </location>
</feature>
<dbReference type="EMBL" id="CP059399">
    <property type="protein sequence ID" value="QLY33381.1"/>
    <property type="molecule type" value="Genomic_DNA"/>
</dbReference>
<feature type="transmembrane region" description="Helical" evidence="1">
    <location>
        <begin position="616"/>
        <end position="634"/>
    </location>
</feature>
<dbReference type="InterPro" id="IPR046176">
    <property type="entry name" value="DUF6185"/>
</dbReference>
<accession>A0A7D6VCT7</accession>
<dbReference type="AlphaFoldDB" id="A0A7D6VCT7"/>
<feature type="transmembrane region" description="Helical" evidence="1">
    <location>
        <begin position="583"/>
        <end position="604"/>
    </location>
</feature>
<name>A0A7D6VCT7_9NOCA</name>
<organism evidence="2 3">
    <name type="scientific">Nocardia huaxiensis</name>
    <dbReference type="NCBI Taxonomy" id="2755382"/>
    <lineage>
        <taxon>Bacteria</taxon>
        <taxon>Bacillati</taxon>
        <taxon>Actinomycetota</taxon>
        <taxon>Actinomycetes</taxon>
        <taxon>Mycobacteriales</taxon>
        <taxon>Nocardiaceae</taxon>
        <taxon>Nocardia</taxon>
    </lineage>
</organism>
<feature type="transmembrane region" description="Helical" evidence="1">
    <location>
        <begin position="429"/>
        <end position="450"/>
    </location>
</feature>
<gene>
    <name evidence="2" type="ORF">H0264_15125</name>
</gene>
<protein>
    <submittedName>
        <fullName evidence="2">Uncharacterized protein</fullName>
    </submittedName>
</protein>
<dbReference type="Proteomes" id="UP000515512">
    <property type="component" value="Chromosome"/>
</dbReference>
<sequence length="728" mass="79578">MITETVIDMGIDGIAQSLMMSDDRWEYRSTMRCLLGREHENFGTSGERRKEKPTVIVRDNRVTVLDKSETALWDGWSMVTSGLVTARQTDPGLWDLSLHVPSVLSEASWESLSLEAPNGWLTNPAPWPPTEADSAHIVWSPYDRANPPDVVATLRESTARRIVEYSYTSPYFEWEFGLSCLAFVIAVGAVWTLVRRSHLPVGFTRTSRAYRTASRISAAAAIFTVGWLGVQAVIRWQADSYSADTWMMVENWSVAVLLGFCAICYGVGRLSAGLLVLVSAGVLSYFGMHFEGGPSAAFLSVPTPIGVTTKAAVALMMLALGSVGFVQALRSASNLSRSPASSARAWLAVVAFSTFVLLDRLLADAVGIVRIRWLALEELSPSTVCCTFDRYSATWANEMLFAVPVILAAVVWGVLVARRENGDTDSRWLIYSAVAIFTLAGTPINTYVLGFRVPQLLVIAPVMYWLVTVSVPVLDRRDRDGRKLRDRMQGPEHARLRDAVLRGVAQYPETTTTARLPNRVSAVDALLAVGPHRSPIANARTACRLALMIGLPIAILVDLWAWHRGFDLSLARQDFLSGLAIELLWEVALWTAVGITMGLLWQWLPGRWGLTRVSPLIVVFGIGQLGATLDSALVSQPLLLRLLAELLTFSIAATLVGLAMDHLTLRPDAERSRRVFLAAYGLRSVASQATFLLAQIAAVLAIVSFLRGQGDAPSAPSVDPPLVPRPNP</sequence>
<dbReference type="Pfam" id="PF19683">
    <property type="entry name" value="DUF6185"/>
    <property type="match status" value="2"/>
</dbReference>
<keyword evidence="1" id="KW-0472">Membrane</keyword>
<evidence type="ECO:0000313" key="2">
    <source>
        <dbReference type="EMBL" id="QLY33381.1"/>
    </source>
</evidence>